<evidence type="ECO:0000256" key="3">
    <source>
        <dbReference type="ARBA" id="ARBA00023134"/>
    </source>
</evidence>
<evidence type="ECO:0000313" key="6">
    <source>
        <dbReference type="EMBL" id="PVU87943.1"/>
    </source>
</evidence>
<dbReference type="InterPro" id="IPR006169">
    <property type="entry name" value="GTP1_OBG_dom"/>
</dbReference>
<evidence type="ECO:0008006" key="8">
    <source>
        <dbReference type="Google" id="ProtNLM"/>
    </source>
</evidence>
<dbReference type="InterPro" id="IPR018247">
    <property type="entry name" value="EF_Hand_1_Ca_BS"/>
</dbReference>
<dbReference type="PRINTS" id="PR00326">
    <property type="entry name" value="GTP1OBG"/>
</dbReference>
<evidence type="ECO:0000256" key="1">
    <source>
        <dbReference type="ARBA" id="ARBA00007699"/>
    </source>
</evidence>
<dbReference type="InterPro" id="IPR027417">
    <property type="entry name" value="P-loop_NTPase"/>
</dbReference>
<dbReference type="SUPFAM" id="SSF52540">
    <property type="entry name" value="P-loop containing nucleoside triphosphate hydrolases"/>
    <property type="match status" value="1"/>
</dbReference>
<dbReference type="Pfam" id="PF01926">
    <property type="entry name" value="MMR_HSR1"/>
    <property type="match status" value="1"/>
</dbReference>
<sequence>MFFLLNITRSAHSHVLLKQNKLNPRVFFSSLLENQENYNVESQHVNQIRSNWKLRGGNFSDFRRITVKGGAGGNGCVSFAKEIHLPQGPPNGGNGGSGGNVYFIADINESSLAKISSNVTAESGKNGKGKDLHGHKGKDLFITVPVGTVVREIQKPVYDFLELYDLDEKFDKKTVAQRNSDNNQPEFLSQYEEIKKYHNEESGKQRFQTKSKNKSALDLLYEQTELERKLKNGLSDMYSFYPSKDIHEESFDLKNLPHEYVDYLFKLKNQIPIEYDLNTHGQQALVCMGGTGGNGNPFFASLPSKSTYIALKGLAGQKRILELELKSVADVGLVGMPNAGKSTFIGAVSNAHPRIAPYPFTTLNPYIGTVDLDKSNQITIADIPGIIKGAHMNKGLGHSFLRHVERSKVLAYVIDLSKPNPWDDLAILQSELELYDKSITKKPALVIANKADLHDTAKSNYETWIKFSTIPIVPVSSKEVKNVKKIIRILEKLVNSTK</sequence>
<dbReference type="Gene3D" id="2.70.210.12">
    <property type="entry name" value="GTP1/OBG domain"/>
    <property type="match status" value="2"/>
</dbReference>
<dbReference type="PIRSF" id="PIRSF002401">
    <property type="entry name" value="GTP_bd_Obg/CgtA"/>
    <property type="match status" value="1"/>
</dbReference>
<dbReference type="FunFam" id="2.70.210.12:FF:000001">
    <property type="entry name" value="GTPase Obg"/>
    <property type="match status" value="1"/>
</dbReference>
<dbReference type="InterPro" id="IPR006073">
    <property type="entry name" value="GTP-bd"/>
</dbReference>
<evidence type="ECO:0000256" key="2">
    <source>
        <dbReference type="ARBA" id="ARBA00022741"/>
    </source>
</evidence>
<proteinExistence type="inferred from homology"/>
<keyword evidence="7" id="KW-1185">Reference proteome</keyword>
<keyword evidence="3" id="KW-0342">GTP-binding</keyword>
<evidence type="ECO:0000259" key="4">
    <source>
        <dbReference type="PROSITE" id="PS51710"/>
    </source>
</evidence>
<name>A0A2T9Y6I5_9FUNG</name>
<dbReference type="GO" id="GO:0005739">
    <property type="term" value="C:mitochondrion"/>
    <property type="evidence" value="ECO:0007669"/>
    <property type="project" value="TreeGrafter"/>
</dbReference>
<dbReference type="PANTHER" id="PTHR11702">
    <property type="entry name" value="DEVELOPMENTALLY REGULATED GTP-BINDING PROTEIN-RELATED"/>
    <property type="match status" value="1"/>
</dbReference>
<gene>
    <name evidence="6" type="ORF">BB561_006110</name>
</gene>
<dbReference type="CDD" id="cd01898">
    <property type="entry name" value="Obg"/>
    <property type="match status" value="1"/>
</dbReference>
<evidence type="ECO:0000313" key="7">
    <source>
        <dbReference type="Proteomes" id="UP000245383"/>
    </source>
</evidence>
<dbReference type="PROSITE" id="PS51883">
    <property type="entry name" value="OBG"/>
    <property type="match status" value="1"/>
</dbReference>
<dbReference type="NCBIfam" id="TIGR00231">
    <property type="entry name" value="small_GTP"/>
    <property type="match status" value="1"/>
</dbReference>
<comment type="similarity">
    <text evidence="1">Belongs to the TRAFAC class OBG-HflX-like GTPase superfamily. OBG GTPase family.</text>
</comment>
<dbReference type="AlphaFoldDB" id="A0A2T9Y6I5"/>
<dbReference type="InterPro" id="IPR031167">
    <property type="entry name" value="G_OBG"/>
</dbReference>
<dbReference type="SUPFAM" id="SSF82051">
    <property type="entry name" value="Obg GTP-binding protein N-terminal domain"/>
    <property type="match status" value="1"/>
</dbReference>
<dbReference type="GO" id="GO:0003924">
    <property type="term" value="F:GTPase activity"/>
    <property type="evidence" value="ECO:0007669"/>
    <property type="project" value="InterPro"/>
</dbReference>
<reference evidence="6 7" key="1">
    <citation type="journal article" date="2018" name="MBio">
        <title>Comparative Genomics Reveals the Core Gene Toolbox for the Fungus-Insect Symbiosis.</title>
        <authorList>
            <person name="Wang Y."/>
            <person name="Stata M."/>
            <person name="Wang W."/>
            <person name="Stajich J.E."/>
            <person name="White M.M."/>
            <person name="Moncalvo J.M."/>
        </authorList>
    </citation>
    <scope>NUCLEOTIDE SEQUENCE [LARGE SCALE GENOMIC DNA]</scope>
    <source>
        <strain evidence="6 7">SWE-8-4</strain>
    </source>
</reference>
<dbReference type="Gene3D" id="3.40.50.300">
    <property type="entry name" value="P-loop containing nucleotide triphosphate hydrolases"/>
    <property type="match status" value="1"/>
</dbReference>
<dbReference type="PANTHER" id="PTHR11702:SF31">
    <property type="entry name" value="MITOCHONDRIAL RIBOSOME-ASSOCIATED GTPASE 2"/>
    <property type="match status" value="1"/>
</dbReference>
<comment type="caution">
    <text evidence="6">The sequence shown here is derived from an EMBL/GenBank/DDBJ whole genome shotgun (WGS) entry which is preliminary data.</text>
</comment>
<dbReference type="EMBL" id="MBFR01000429">
    <property type="protein sequence ID" value="PVU87943.1"/>
    <property type="molecule type" value="Genomic_DNA"/>
</dbReference>
<dbReference type="InterPro" id="IPR045086">
    <property type="entry name" value="OBG_GTPase"/>
</dbReference>
<dbReference type="OrthoDB" id="347018at2759"/>
<dbReference type="Pfam" id="PF01018">
    <property type="entry name" value="GTP1_OBG"/>
    <property type="match status" value="2"/>
</dbReference>
<dbReference type="HAMAP" id="MF_01454">
    <property type="entry name" value="GTPase_Obg"/>
    <property type="match status" value="1"/>
</dbReference>
<dbReference type="InterPro" id="IPR014100">
    <property type="entry name" value="GTP-bd_Obg/CgtA"/>
</dbReference>
<feature type="domain" description="OBG-type G" evidence="4">
    <location>
        <begin position="329"/>
        <end position="495"/>
    </location>
</feature>
<feature type="domain" description="Obg" evidence="5">
    <location>
        <begin position="57"/>
        <end position="328"/>
    </location>
</feature>
<organism evidence="6 7">
    <name type="scientific">Smittium simulii</name>
    <dbReference type="NCBI Taxonomy" id="133385"/>
    <lineage>
        <taxon>Eukaryota</taxon>
        <taxon>Fungi</taxon>
        <taxon>Fungi incertae sedis</taxon>
        <taxon>Zoopagomycota</taxon>
        <taxon>Kickxellomycotina</taxon>
        <taxon>Harpellomycetes</taxon>
        <taxon>Harpellales</taxon>
        <taxon>Legeriomycetaceae</taxon>
        <taxon>Smittium</taxon>
    </lineage>
</organism>
<dbReference type="PROSITE" id="PS00018">
    <property type="entry name" value="EF_HAND_1"/>
    <property type="match status" value="1"/>
</dbReference>
<dbReference type="Proteomes" id="UP000245383">
    <property type="component" value="Unassembled WGS sequence"/>
</dbReference>
<keyword evidence="2" id="KW-0547">Nucleotide-binding</keyword>
<dbReference type="STRING" id="133385.A0A2T9Y6I5"/>
<protein>
    <recommendedName>
        <fullName evidence="8">OBG-type G domain-containing protein</fullName>
    </recommendedName>
</protein>
<dbReference type="GO" id="GO:0005525">
    <property type="term" value="F:GTP binding"/>
    <property type="evidence" value="ECO:0007669"/>
    <property type="project" value="UniProtKB-KW"/>
</dbReference>
<evidence type="ECO:0000259" key="5">
    <source>
        <dbReference type="PROSITE" id="PS51883"/>
    </source>
</evidence>
<dbReference type="InterPro" id="IPR036726">
    <property type="entry name" value="GTP1_OBG_dom_sf"/>
</dbReference>
<dbReference type="GO" id="GO:0000287">
    <property type="term" value="F:magnesium ion binding"/>
    <property type="evidence" value="ECO:0007669"/>
    <property type="project" value="InterPro"/>
</dbReference>
<dbReference type="InterPro" id="IPR005225">
    <property type="entry name" value="Small_GTP-bd"/>
</dbReference>
<dbReference type="GO" id="GO:0042254">
    <property type="term" value="P:ribosome biogenesis"/>
    <property type="evidence" value="ECO:0007669"/>
    <property type="project" value="UniProtKB-UniRule"/>
</dbReference>
<dbReference type="PROSITE" id="PS51710">
    <property type="entry name" value="G_OBG"/>
    <property type="match status" value="1"/>
</dbReference>
<accession>A0A2T9Y6I5</accession>